<gene>
    <name evidence="6" type="ORF">GCM10020366_19690</name>
</gene>
<dbReference type="InterPro" id="IPR025751">
    <property type="entry name" value="RsbRD_N_dom"/>
</dbReference>
<evidence type="ECO:0000259" key="4">
    <source>
        <dbReference type="Pfam" id="PF14361"/>
    </source>
</evidence>
<accession>A0ABP6RNB7</accession>
<dbReference type="Pfam" id="PF13556">
    <property type="entry name" value="HTH_30"/>
    <property type="match status" value="1"/>
</dbReference>
<dbReference type="InterPro" id="IPR051448">
    <property type="entry name" value="CdaR-like_regulators"/>
</dbReference>
<dbReference type="InterPro" id="IPR025736">
    <property type="entry name" value="PucR_C-HTH_dom"/>
</dbReference>
<dbReference type="PANTHER" id="PTHR33744:SF1">
    <property type="entry name" value="DNA-BINDING TRANSCRIPTIONAL ACTIVATOR ADER"/>
    <property type="match status" value="1"/>
</dbReference>
<feature type="domain" description="RsbT co-antagonist protein RsbRD N-terminal" evidence="4">
    <location>
        <begin position="38"/>
        <end position="177"/>
    </location>
</feature>
<evidence type="ECO:0000256" key="1">
    <source>
        <dbReference type="ARBA" id="ARBA00006754"/>
    </source>
</evidence>
<dbReference type="Gene3D" id="1.10.10.2840">
    <property type="entry name" value="PucR C-terminal helix-turn-helix domain"/>
    <property type="match status" value="1"/>
</dbReference>
<dbReference type="InterPro" id="IPR042070">
    <property type="entry name" value="PucR_C-HTH_sf"/>
</dbReference>
<evidence type="ECO:0000259" key="3">
    <source>
        <dbReference type="Pfam" id="PF13556"/>
    </source>
</evidence>
<comment type="caution">
    <text evidence="6">The sequence shown here is derived from an EMBL/GenBank/DDBJ whole genome shotgun (WGS) entry which is preliminary data.</text>
</comment>
<dbReference type="Pfam" id="PF17853">
    <property type="entry name" value="GGDEF_2"/>
    <property type="match status" value="1"/>
</dbReference>
<dbReference type="EMBL" id="BAAAYK010000038">
    <property type="protein sequence ID" value="GAA3356271.1"/>
    <property type="molecule type" value="Genomic_DNA"/>
</dbReference>
<keyword evidence="7" id="KW-1185">Reference proteome</keyword>
<feature type="region of interest" description="Disordered" evidence="2">
    <location>
        <begin position="1"/>
        <end position="23"/>
    </location>
</feature>
<evidence type="ECO:0000256" key="2">
    <source>
        <dbReference type="SAM" id="MobiDB-lite"/>
    </source>
</evidence>
<feature type="domain" description="PucR C-terminal helix-turn-helix" evidence="3">
    <location>
        <begin position="348"/>
        <end position="405"/>
    </location>
</feature>
<dbReference type="InterPro" id="IPR041522">
    <property type="entry name" value="CdaR_GGDEF"/>
</dbReference>
<sequence>MVRRVSSQDVAADPARPVPDPGHAITHSLAAARLGDAEALAGRLMGAIFTDNPEWTDYRPVPREDLYDGCRRYLQRVLEILSGAAGDPDGDDVAAEIGRRRAEQGVPLEVMLRTFRLGGRIVWEAIVEQAHADRADPDVVLGAATSMWTVIDGLSSTLSTSYRNTELERLRRDDQRRHALVEDLLSGRARDAAFAQRTAKELDLPTGGRYLVVVAEMRADGSFALSGQHDALGGVHIRSVWQVRADTLVGLVALEQRDPAGALDVLRPLARGRVAASPEVRGLAEVGLAHQLAVTAMGTVPHGAAQLVSLDRHYPEALLVQSPELARRLLDSQLGPLLELPVKERDMLLETLTAWLEENCSTANAALRLHCHRNTVLNRLHRISTLIGRSLQGRAAYVSLSLALSALHLRDGLRD</sequence>
<reference evidence="7" key="1">
    <citation type="journal article" date="2019" name="Int. J. Syst. Evol. Microbiol.">
        <title>The Global Catalogue of Microorganisms (GCM) 10K type strain sequencing project: providing services to taxonomists for standard genome sequencing and annotation.</title>
        <authorList>
            <consortium name="The Broad Institute Genomics Platform"/>
            <consortium name="The Broad Institute Genome Sequencing Center for Infectious Disease"/>
            <person name="Wu L."/>
            <person name="Ma J."/>
        </authorList>
    </citation>
    <scope>NUCLEOTIDE SEQUENCE [LARGE SCALE GENOMIC DNA]</scope>
    <source>
        <strain evidence="7">JCM 9687</strain>
    </source>
</reference>
<evidence type="ECO:0000313" key="7">
    <source>
        <dbReference type="Proteomes" id="UP001500483"/>
    </source>
</evidence>
<proteinExistence type="inferred from homology"/>
<dbReference type="Pfam" id="PF14361">
    <property type="entry name" value="RsbRD_N"/>
    <property type="match status" value="1"/>
</dbReference>
<protein>
    <submittedName>
        <fullName evidence="6">Helix-turn-helix domain-containing protein</fullName>
    </submittedName>
</protein>
<evidence type="ECO:0000259" key="5">
    <source>
        <dbReference type="Pfam" id="PF17853"/>
    </source>
</evidence>
<feature type="domain" description="CdaR GGDEF-like" evidence="5">
    <location>
        <begin position="187"/>
        <end position="297"/>
    </location>
</feature>
<comment type="similarity">
    <text evidence="1">Belongs to the CdaR family.</text>
</comment>
<organism evidence="6 7">
    <name type="scientific">Saccharopolyspora gregorii</name>
    <dbReference type="NCBI Taxonomy" id="33914"/>
    <lineage>
        <taxon>Bacteria</taxon>
        <taxon>Bacillati</taxon>
        <taxon>Actinomycetota</taxon>
        <taxon>Actinomycetes</taxon>
        <taxon>Pseudonocardiales</taxon>
        <taxon>Pseudonocardiaceae</taxon>
        <taxon>Saccharopolyspora</taxon>
    </lineage>
</organism>
<dbReference type="PANTHER" id="PTHR33744">
    <property type="entry name" value="CARBOHYDRATE DIACID REGULATOR"/>
    <property type="match status" value="1"/>
</dbReference>
<name>A0ABP6RNB7_9PSEU</name>
<evidence type="ECO:0000313" key="6">
    <source>
        <dbReference type="EMBL" id="GAA3356271.1"/>
    </source>
</evidence>
<dbReference type="Proteomes" id="UP001500483">
    <property type="component" value="Unassembled WGS sequence"/>
</dbReference>